<dbReference type="KEGG" id="cmt:CCM_05519"/>
<dbReference type="GeneID" id="18167537"/>
<accession>G3JK77</accession>
<sequence>MLCFSINCTGEQGWDSIGVGSTVDNKSLKLGPPPFIINIFFYYQDVTTRLYHLPRIGNSEASATAGEASLQNKQLAVLNSLPGASPVAHPAGNAIRRLRQLFTLITKHATGKESTSSVANEVVAAYSLGPEATLTVFLQIACICFISASSSAEAIRWHRLQPLSGGHRIRLGRAAGEAARLAASNGYADLAAHPSICKVRIEQAAVLDHDGAEAQISLVSGGIEDSTGVPRVLYLCIIISAHKSFMSHPNLVTLQGGRKWRGQKKARANFNGPNLGAMEKSPVKSAKKP</sequence>
<feature type="region of interest" description="Disordered" evidence="1">
    <location>
        <begin position="267"/>
        <end position="289"/>
    </location>
</feature>
<dbReference type="RefSeq" id="XP_006670726.1">
    <property type="nucleotide sequence ID" value="XM_006670663.1"/>
</dbReference>
<organism evidence="2 3">
    <name type="scientific">Cordyceps militaris (strain CM01)</name>
    <name type="common">Caterpillar fungus</name>
    <dbReference type="NCBI Taxonomy" id="983644"/>
    <lineage>
        <taxon>Eukaryota</taxon>
        <taxon>Fungi</taxon>
        <taxon>Dikarya</taxon>
        <taxon>Ascomycota</taxon>
        <taxon>Pezizomycotina</taxon>
        <taxon>Sordariomycetes</taxon>
        <taxon>Hypocreomycetidae</taxon>
        <taxon>Hypocreales</taxon>
        <taxon>Cordycipitaceae</taxon>
        <taxon>Cordyceps</taxon>
    </lineage>
</organism>
<dbReference type="VEuPathDB" id="FungiDB:CCM_05519"/>
<evidence type="ECO:0000256" key="1">
    <source>
        <dbReference type="SAM" id="MobiDB-lite"/>
    </source>
</evidence>
<evidence type="ECO:0000313" key="2">
    <source>
        <dbReference type="EMBL" id="EGX91361.1"/>
    </source>
</evidence>
<name>G3JK77_CORMM</name>
<proteinExistence type="predicted"/>
<keyword evidence="3" id="KW-1185">Reference proteome</keyword>
<protein>
    <submittedName>
        <fullName evidence="2">Uncharacterized protein</fullName>
    </submittedName>
</protein>
<evidence type="ECO:0000313" key="3">
    <source>
        <dbReference type="Proteomes" id="UP000001610"/>
    </source>
</evidence>
<dbReference type="HOGENOM" id="CLU_963168_0_0_1"/>
<gene>
    <name evidence="2" type="ORF">CCM_05519</name>
</gene>
<reference evidence="2 3" key="1">
    <citation type="journal article" date="2011" name="Genome Biol.">
        <title>Genome sequence of the insect pathogenic fungus Cordyceps militaris, a valued traditional Chinese medicine.</title>
        <authorList>
            <person name="Zheng P."/>
            <person name="Xia Y."/>
            <person name="Xiao G."/>
            <person name="Xiong C."/>
            <person name="Hu X."/>
            <person name="Zhang S."/>
            <person name="Zheng H."/>
            <person name="Huang Y."/>
            <person name="Zhou Y."/>
            <person name="Wang S."/>
            <person name="Zhao G.P."/>
            <person name="Liu X."/>
            <person name="St Leger R.J."/>
            <person name="Wang C."/>
        </authorList>
    </citation>
    <scope>NUCLEOTIDE SEQUENCE [LARGE SCALE GENOMIC DNA]</scope>
    <source>
        <strain evidence="2 3">CM01</strain>
    </source>
</reference>
<dbReference type="InParanoid" id="G3JK77"/>
<dbReference type="Proteomes" id="UP000001610">
    <property type="component" value="Unassembled WGS sequence"/>
</dbReference>
<dbReference type="AlphaFoldDB" id="G3JK77"/>
<dbReference type="EMBL" id="JH126402">
    <property type="protein sequence ID" value="EGX91361.1"/>
    <property type="molecule type" value="Genomic_DNA"/>
</dbReference>